<evidence type="ECO:0000313" key="2">
    <source>
        <dbReference type="Proteomes" id="UP000828390"/>
    </source>
</evidence>
<keyword evidence="2" id="KW-1185">Reference proteome</keyword>
<comment type="caution">
    <text evidence="1">The sequence shown here is derived from an EMBL/GenBank/DDBJ whole genome shotgun (WGS) entry which is preliminary data.</text>
</comment>
<name>A0A9D4ELM9_DREPO</name>
<reference evidence="1" key="1">
    <citation type="journal article" date="2019" name="bioRxiv">
        <title>The Genome of the Zebra Mussel, Dreissena polymorpha: A Resource for Invasive Species Research.</title>
        <authorList>
            <person name="McCartney M.A."/>
            <person name="Auch B."/>
            <person name="Kono T."/>
            <person name="Mallez S."/>
            <person name="Zhang Y."/>
            <person name="Obille A."/>
            <person name="Becker A."/>
            <person name="Abrahante J.E."/>
            <person name="Garbe J."/>
            <person name="Badalamenti J.P."/>
            <person name="Herman A."/>
            <person name="Mangelson H."/>
            <person name="Liachko I."/>
            <person name="Sullivan S."/>
            <person name="Sone E.D."/>
            <person name="Koren S."/>
            <person name="Silverstein K.A.T."/>
            <person name="Beckman K.B."/>
            <person name="Gohl D.M."/>
        </authorList>
    </citation>
    <scope>NUCLEOTIDE SEQUENCE</scope>
    <source>
        <strain evidence="1">Duluth1</strain>
        <tissue evidence="1">Whole animal</tissue>
    </source>
</reference>
<dbReference type="AlphaFoldDB" id="A0A9D4ELM9"/>
<sequence>MSQKSIISPFPALSSARRRFAGGAAVGAAYESGPGTGVGAGSRTGAVSAAALLRRLAIGSTAGAGLTAARIPLSPHAFASTRHCRYMNVYTQVVSATAISKRMRMHGALVYIPMSDVRKSLSDVRRSLLNRFRHGILSSASIL</sequence>
<accession>A0A9D4ELM9</accession>
<evidence type="ECO:0000313" key="1">
    <source>
        <dbReference type="EMBL" id="KAH3782964.1"/>
    </source>
</evidence>
<gene>
    <name evidence="1" type="ORF">DPMN_160889</name>
</gene>
<organism evidence="1 2">
    <name type="scientific">Dreissena polymorpha</name>
    <name type="common">Zebra mussel</name>
    <name type="synonym">Mytilus polymorpha</name>
    <dbReference type="NCBI Taxonomy" id="45954"/>
    <lineage>
        <taxon>Eukaryota</taxon>
        <taxon>Metazoa</taxon>
        <taxon>Spiralia</taxon>
        <taxon>Lophotrochozoa</taxon>
        <taxon>Mollusca</taxon>
        <taxon>Bivalvia</taxon>
        <taxon>Autobranchia</taxon>
        <taxon>Heteroconchia</taxon>
        <taxon>Euheterodonta</taxon>
        <taxon>Imparidentia</taxon>
        <taxon>Neoheterodontei</taxon>
        <taxon>Myida</taxon>
        <taxon>Dreissenoidea</taxon>
        <taxon>Dreissenidae</taxon>
        <taxon>Dreissena</taxon>
    </lineage>
</organism>
<dbReference type="Proteomes" id="UP000828390">
    <property type="component" value="Unassembled WGS sequence"/>
</dbReference>
<dbReference type="EMBL" id="JAIWYP010000008">
    <property type="protein sequence ID" value="KAH3782964.1"/>
    <property type="molecule type" value="Genomic_DNA"/>
</dbReference>
<reference evidence="1" key="2">
    <citation type="submission" date="2020-11" db="EMBL/GenBank/DDBJ databases">
        <authorList>
            <person name="McCartney M.A."/>
            <person name="Auch B."/>
            <person name="Kono T."/>
            <person name="Mallez S."/>
            <person name="Becker A."/>
            <person name="Gohl D.M."/>
            <person name="Silverstein K.A.T."/>
            <person name="Koren S."/>
            <person name="Bechman K.B."/>
            <person name="Herman A."/>
            <person name="Abrahante J.E."/>
            <person name="Garbe J."/>
        </authorList>
    </citation>
    <scope>NUCLEOTIDE SEQUENCE</scope>
    <source>
        <strain evidence="1">Duluth1</strain>
        <tissue evidence="1">Whole animal</tissue>
    </source>
</reference>
<protein>
    <submittedName>
        <fullName evidence="1">Uncharacterized protein</fullName>
    </submittedName>
</protein>
<proteinExistence type="predicted"/>